<dbReference type="GeneID" id="38776438"/>
<dbReference type="PROSITE" id="PS50878">
    <property type="entry name" value="RT_POL"/>
    <property type="match status" value="1"/>
</dbReference>
<dbReference type="Proteomes" id="UP000287166">
    <property type="component" value="Unassembled WGS sequence"/>
</dbReference>
<evidence type="ECO:0000259" key="1">
    <source>
        <dbReference type="PROSITE" id="PS50878"/>
    </source>
</evidence>
<dbReference type="InterPro" id="IPR043502">
    <property type="entry name" value="DNA/RNA_pol_sf"/>
</dbReference>
<dbReference type="RefSeq" id="XP_027610434.1">
    <property type="nucleotide sequence ID" value="XM_027754633.1"/>
</dbReference>
<sequence>MGTQAPAPESSYVHSTDSVWSLKPAGAPVFQSMSPAAAPILFVKKKTGNLRLCVDYHGLNSMTKKNHYSLPLIDDLLDRVQGCKVFSVLDLKNAFNHVRIKVGDEWKTAFWTYLGLFKYTVMPFGLTNAPSTFQAFIQDTLCDLLDVVCVVYIDDILIFSRTQEEHDLHVQLVLQL</sequence>
<dbReference type="EMBL" id="BFAD01000002">
    <property type="protein sequence ID" value="GBE79521.1"/>
    <property type="molecule type" value="Genomic_DNA"/>
</dbReference>
<proteinExistence type="predicted"/>
<keyword evidence="3" id="KW-1185">Reference proteome</keyword>
<dbReference type="InterPro" id="IPR000477">
    <property type="entry name" value="RT_dom"/>
</dbReference>
<dbReference type="AlphaFoldDB" id="A0A401GBJ6"/>
<dbReference type="InterPro" id="IPR043128">
    <property type="entry name" value="Rev_trsase/Diguanyl_cyclase"/>
</dbReference>
<evidence type="ECO:0000313" key="2">
    <source>
        <dbReference type="EMBL" id="GBE79521.1"/>
    </source>
</evidence>
<gene>
    <name evidence="2" type="ORF">SCP_0207210</name>
</gene>
<evidence type="ECO:0000313" key="3">
    <source>
        <dbReference type="Proteomes" id="UP000287166"/>
    </source>
</evidence>
<dbReference type="PANTHER" id="PTHR24559">
    <property type="entry name" value="TRANSPOSON TY3-I GAG-POL POLYPROTEIN"/>
    <property type="match status" value="1"/>
</dbReference>
<dbReference type="Pfam" id="PF00078">
    <property type="entry name" value="RVT_1"/>
    <property type="match status" value="1"/>
</dbReference>
<feature type="domain" description="Reverse transcriptase" evidence="1">
    <location>
        <begin position="24"/>
        <end position="176"/>
    </location>
</feature>
<dbReference type="PANTHER" id="PTHR24559:SF444">
    <property type="entry name" value="REVERSE TRANSCRIPTASE DOMAIN-CONTAINING PROTEIN"/>
    <property type="match status" value="1"/>
</dbReference>
<organism evidence="2 3">
    <name type="scientific">Sparassis crispa</name>
    <dbReference type="NCBI Taxonomy" id="139825"/>
    <lineage>
        <taxon>Eukaryota</taxon>
        <taxon>Fungi</taxon>
        <taxon>Dikarya</taxon>
        <taxon>Basidiomycota</taxon>
        <taxon>Agaricomycotina</taxon>
        <taxon>Agaricomycetes</taxon>
        <taxon>Polyporales</taxon>
        <taxon>Sparassidaceae</taxon>
        <taxon>Sparassis</taxon>
    </lineage>
</organism>
<protein>
    <recommendedName>
        <fullName evidence="1">Reverse transcriptase domain-containing protein</fullName>
    </recommendedName>
</protein>
<dbReference type="Gene3D" id="3.30.70.270">
    <property type="match status" value="1"/>
</dbReference>
<name>A0A401GBJ6_9APHY</name>
<reference evidence="2 3" key="1">
    <citation type="journal article" date="2018" name="Sci. Rep.">
        <title>Genome sequence of the cauliflower mushroom Sparassis crispa (Hanabiratake) and its association with beneficial usage.</title>
        <authorList>
            <person name="Kiyama R."/>
            <person name="Furutani Y."/>
            <person name="Kawaguchi K."/>
            <person name="Nakanishi T."/>
        </authorList>
    </citation>
    <scope>NUCLEOTIDE SEQUENCE [LARGE SCALE GENOMIC DNA]</scope>
</reference>
<dbReference type="InParanoid" id="A0A401GBJ6"/>
<dbReference type="OrthoDB" id="3341476at2759"/>
<comment type="caution">
    <text evidence="2">The sequence shown here is derived from an EMBL/GenBank/DDBJ whole genome shotgun (WGS) entry which is preliminary data.</text>
</comment>
<dbReference type="STRING" id="139825.A0A401GBJ6"/>
<dbReference type="CDD" id="cd01647">
    <property type="entry name" value="RT_LTR"/>
    <property type="match status" value="1"/>
</dbReference>
<dbReference type="SUPFAM" id="SSF56672">
    <property type="entry name" value="DNA/RNA polymerases"/>
    <property type="match status" value="1"/>
</dbReference>
<dbReference type="InterPro" id="IPR053134">
    <property type="entry name" value="RNA-dir_DNA_polymerase"/>
</dbReference>
<dbReference type="Gene3D" id="3.10.10.10">
    <property type="entry name" value="HIV Type 1 Reverse Transcriptase, subunit A, domain 1"/>
    <property type="match status" value="1"/>
</dbReference>
<accession>A0A401GBJ6</accession>